<dbReference type="Proteomes" id="UP001341840">
    <property type="component" value="Unassembled WGS sequence"/>
</dbReference>
<protein>
    <submittedName>
        <fullName evidence="2">Uncharacterized protein</fullName>
    </submittedName>
</protein>
<name>A0ABU6UZY3_9FABA</name>
<gene>
    <name evidence="2" type="ORF">PIB30_111781</name>
</gene>
<comment type="caution">
    <text evidence="2">The sequence shown here is derived from an EMBL/GenBank/DDBJ whole genome shotgun (WGS) entry which is preliminary data.</text>
</comment>
<organism evidence="2 3">
    <name type="scientific">Stylosanthes scabra</name>
    <dbReference type="NCBI Taxonomy" id="79078"/>
    <lineage>
        <taxon>Eukaryota</taxon>
        <taxon>Viridiplantae</taxon>
        <taxon>Streptophyta</taxon>
        <taxon>Embryophyta</taxon>
        <taxon>Tracheophyta</taxon>
        <taxon>Spermatophyta</taxon>
        <taxon>Magnoliopsida</taxon>
        <taxon>eudicotyledons</taxon>
        <taxon>Gunneridae</taxon>
        <taxon>Pentapetalae</taxon>
        <taxon>rosids</taxon>
        <taxon>fabids</taxon>
        <taxon>Fabales</taxon>
        <taxon>Fabaceae</taxon>
        <taxon>Papilionoideae</taxon>
        <taxon>50 kb inversion clade</taxon>
        <taxon>dalbergioids sensu lato</taxon>
        <taxon>Dalbergieae</taxon>
        <taxon>Pterocarpus clade</taxon>
        <taxon>Stylosanthes</taxon>
    </lineage>
</organism>
<sequence>MVINVFKAMNHPSDATSEGCMCIDALDMLVQEIQIEDSLLGLSEDLDDDVEEVEEISEGPVSHDSKDEKHKQELKPLPLTLKYAFLGEDESFPVIISSSLKTSEEDEF</sequence>
<feature type="compositionally biased region" description="Basic and acidic residues" evidence="1">
    <location>
        <begin position="61"/>
        <end position="72"/>
    </location>
</feature>
<feature type="region of interest" description="Disordered" evidence="1">
    <location>
        <begin position="50"/>
        <end position="72"/>
    </location>
</feature>
<keyword evidence="3" id="KW-1185">Reference proteome</keyword>
<accession>A0ABU6UZY3</accession>
<evidence type="ECO:0000256" key="1">
    <source>
        <dbReference type="SAM" id="MobiDB-lite"/>
    </source>
</evidence>
<dbReference type="EMBL" id="JASCZI010128216">
    <property type="protein sequence ID" value="MED6166686.1"/>
    <property type="molecule type" value="Genomic_DNA"/>
</dbReference>
<evidence type="ECO:0000313" key="2">
    <source>
        <dbReference type="EMBL" id="MED6166686.1"/>
    </source>
</evidence>
<proteinExistence type="predicted"/>
<reference evidence="2 3" key="1">
    <citation type="journal article" date="2023" name="Plants (Basel)">
        <title>Bridging the Gap: Combining Genomics and Transcriptomics Approaches to Understand Stylosanthes scabra, an Orphan Legume from the Brazilian Caatinga.</title>
        <authorList>
            <person name="Ferreira-Neto J.R.C."/>
            <person name="da Silva M.D."/>
            <person name="Binneck E."/>
            <person name="de Melo N.F."/>
            <person name="da Silva R.H."/>
            <person name="de Melo A.L.T.M."/>
            <person name="Pandolfi V."/>
            <person name="Bustamante F.O."/>
            <person name="Brasileiro-Vidal A.C."/>
            <person name="Benko-Iseppon A.M."/>
        </authorList>
    </citation>
    <scope>NUCLEOTIDE SEQUENCE [LARGE SCALE GENOMIC DNA]</scope>
    <source>
        <tissue evidence="2">Leaves</tissue>
    </source>
</reference>
<evidence type="ECO:0000313" key="3">
    <source>
        <dbReference type="Proteomes" id="UP001341840"/>
    </source>
</evidence>